<name>A0AB36FM87_ALTMA</name>
<dbReference type="InterPro" id="IPR015168">
    <property type="entry name" value="SsuA/THI5"/>
</dbReference>
<comment type="similarity">
    <text evidence="2">Belongs to the bacterial solute-binding protein SsuA/TauA family.</text>
</comment>
<dbReference type="InterPro" id="IPR017793">
    <property type="entry name" value="ABC_transptr_urea-assoc_sub-bd"/>
</dbReference>
<accession>A0AB36FM87</accession>
<dbReference type="SUPFAM" id="SSF53850">
    <property type="entry name" value="Periplasmic binding protein-like II"/>
    <property type="match status" value="1"/>
</dbReference>
<evidence type="ECO:0000313" key="7">
    <source>
        <dbReference type="Proteomes" id="UP000095392"/>
    </source>
</evidence>
<dbReference type="AlphaFoldDB" id="A0AB36FM87"/>
<keyword evidence="3 4" id="KW-0732">Signal</keyword>
<dbReference type="NCBIfam" id="TIGR03427">
    <property type="entry name" value="ABC_peri_uca"/>
    <property type="match status" value="1"/>
</dbReference>
<dbReference type="Gene3D" id="3.40.190.10">
    <property type="entry name" value="Periplasmic binding protein-like II"/>
    <property type="match status" value="2"/>
</dbReference>
<feature type="chain" id="PRO_5044261471" evidence="4">
    <location>
        <begin position="26"/>
        <end position="350"/>
    </location>
</feature>
<sequence length="350" mass="38200">MNIMKKALTTTALLSSVLLSSVATAQDAFKVCWSHYTGWEPYGLLEQTGILQKWEDKYGIDIEITLINDYIESINLYTAGKFDACTMTNMDALTIPAVGGVDSTAIIYGDYSNGNDGIVLKNGKSLEDLKGRDVMLVELSVSHYLLSRALSTVGMSERDLQVINTSDADIAALFETTPNAATVTWNPPLQSVRYAKGAKMVFDSSQIPQEIMDLLVVKSDADERFKKAITGAWYELMAMLATKGTGSKNLISLMAANSGATDDEFRAQLKTTHMYYQPGPAAAVFESAQVVETMDYVRNFSFDKGLFGQGASDPDFVGIEFSGGRVLGDSNNIKLRFDSTYMQMAADGKL</sequence>
<evidence type="ECO:0000256" key="2">
    <source>
        <dbReference type="ARBA" id="ARBA00010742"/>
    </source>
</evidence>
<dbReference type="PANTHER" id="PTHR30024:SF47">
    <property type="entry name" value="TAURINE-BINDING PERIPLASMIC PROTEIN"/>
    <property type="match status" value="1"/>
</dbReference>
<gene>
    <name evidence="6" type="ORF">BFV95_4564</name>
</gene>
<dbReference type="GO" id="GO:0042597">
    <property type="term" value="C:periplasmic space"/>
    <property type="evidence" value="ECO:0007669"/>
    <property type="project" value="UniProtKB-SubCell"/>
</dbReference>
<evidence type="ECO:0000256" key="1">
    <source>
        <dbReference type="ARBA" id="ARBA00004418"/>
    </source>
</evidence>
<evidence type="ECO:0000256" key="3">
    <source>
        <dbReference type="ARBA" id="ARBA00022729"/>
    </source>
</evidence>
<proteinExistence type="inferred from homology"/>
<comment type="subcellular location">
    <subcellularLocation>
        <location evidence="1">Periplasm</location>
    </subcellularLocation>
</comment>
<evidence type="ECO:0000313" key="6">
    <source>
        <dbReference type="EMBL" id="OES24805.1"/>
    </source>
</evidence>
<dbReference type="EMBL" id="MIPY01000058">
    <property type="protein sequence ID" value="OES24805.1"/>
    <property type="molecule type" value="Genomic_DNA"/>
</dbReference>
<feature type="domain" description="SsuA/THI5-like" evidence="5">
    <location>
        <begin position="58"/>
        <end position="188"/>
    </location>
</feature>
<feature type="signal peptide" evidence="4">
    <location>
        <begin position="1"/>
        <end position="25"/>
    </location>
</feature>
<dbReference type="RefSeq" id="WP_069945312.1">
    <property type="nucleotide sequence ID" value="NZ_MIPW01000063.1"/>
</dbReference>
<protein>
    <submittedName>
        <fullName evidence="6">NMT1/THI5 like family protein</fullName>
    </submittedName>
</protein>
<keyword evidence="7" id="KW-1185">Reference proteome</keyword>
<evidence type="ECO:0000259" key="5">
    <source>
        <dbReference type="Pfam" id="PF09084"/>
    </source>
</evidence>
<organism evidence="6 7">
    <name type="scientific">Alteromonas macleodii</name>
    <name type="common">Pseudoalteromonas macleodii</name>
    <dbReference type="NCBI Taxonomy" id="28108"/>
    <lineage>
        <taxon>Bacteria</taxon>
        <taxon>Pseudomonadati</taxon>
        <taxon>Pseudomonadota</taxon>
        <taxon>Gammaproteobacteria</taxon>
        <taxon>Alteromonadales</taxon>
        <taxon>Alteromonadaceae</taxon>
        <taxon>Alteromonas/Salinimonas group</taxon>
        <taxon>Alteromonas</taxon>
    </lineage>
</organism>
<dbReference type="Proteomes" id="UP000095392">
    <property type="component" value="Unassembled WGS sequence"/>
</dbReference>
<evidence type="ECO:0000256" key="4">
    <source>
        <dbReference type="SAM" id="SignalP"/>
    </source>
</evidence>
<reference evidence="6 7" key="1">
    <citation type="submission" date="2016-09" db="EMBL/GenBank/DDBJ databases">
        <title>Draft Genome Sequence of four Alteromonas macleodii strains isolated from copper coupons and grown long-term at elevated copper levels.</title>
        <authorList>
            <person name="Cusick K."/>
            <person name="Dale J."/>
            <person name="Little B."/>
            <person name="Biffinger J."/>
        </authorList>
    </citation>
    <scope>NUCLEOTIDE SEQUENCE [LARGE SCALE GENOMIC DNA]</scope>
    <source>
        <strain evidence="6 7">KCP01</strain>
    </source>
</reference>
<dbReference type="Pfam" id="PF09084">
    <property type="entry name" value="NMT1"/>
    <property type="match status" value="1"/>
</dbReference>
<dbReference type="PANTHER" id="PTHR30024">
    <property type="entry name" value="ALIPHATIC SULFONATES-BINDING PROTEIN-RELATED"/>
    <property type="match status" value="1"/>
</dbReference>
<comment type="caution">
    <text evidence="6">The sequence shown here is derived from an EMBL/GenBank/DDBJ whole genome shotgun (WGS) entry which is preliminary data.</text>
</comment>